<dbReference type="GeneID" id="103479368"/>
<feature type="signal peptide" evidence="2">
    <location>
        <begin position="1"/>
        <end position="25"/>
    </location>
</feature>
<organism evidence="4 5">
    <name type="scientific">Poecilia reticulata</name>
    <name type="common">Guppy</name>
    <name type="synonym">Acanthophacelus reticulatus</name>
    <dbReference type="NCBI Taxonomy" id="8081"/>
    <lineage>
        <taxon>Eukaryota</taxon>
        <taxon>Metazoa</taxon>
        <taxon>Chordata</taxon>
        <taxon>Craniata</taxon>
        <taxon>Vertebrata</taxon>
        <taxon>Euteleostomi</taxon>
        <taxon>Actinopterygii</taxon>
        <taxon>Neopterygii</taxon>
        <taxon>Teleostei</taxon>
        <taxon>Neoteleostei</taxon>
        <taxon>Acanthomorphata</taxon>
        <taxon>Ovalentaria</taxon>
        <taxon>Atherinomorphae</taxon>
        <taxon>Cyprinodontiformes</taxon>
        <taxon>Poeciliidae</taxon>
        <taxon>Poeciliinae</taxon>
        <taxon>Poecilia</taxon>
    </lineage>
</organism>
<name>A0A3P9PPV9_POERE</name>
<dbReference type="Ensembl" id="ENSPRET00000023964.1">
    <property type="protein sequence ID" value="ENSPREP00000023723.1"/>
    <property type="gene ID" value="ENSPREG00000016013.1"/>
</dbReference>
<evidence type="ECO:0000256" key="2">
    <source>
        <dbReference type="SAM" id="SignalP"/>
    </source>
</evidence>
<reference evidence="4" key="3">
    <citation type="submission" date="2025-09" db="UniProtKB">
        <authorList>
            <consortium name="Ensembl"/>
        </authorList>
    </citation>
    <scope>IDENTIFICATION</scope>
    <source>
        <strain evidence="4">Guanapo</strain>
    </source>
</reference>
<dbReference type="RefSeq" id="XP_017165712.1">
    <property type="nucleotide sequence ID" value="XM_017310223.1"/>
</dbReference>
<keyword evidence="1" id="KW-0202">Cytokine</keyword>
<dbReference type="GO" id="GO:0006955">
    <property type="term" value="P:immune response"/>
    <property type="evidence" value="ECO:0007669"/>
    <property type="project" value="InterPro"/>
</dbReference>
<dbReference type="KEGG" id="pret:103479368"/>
<feature type="chain" id="PRO_5018233765" evidence="2">
    <location>
        <begin position="26"/>
        <end position="103"/>
    </location>
</feature>
<dbReference type="PANTHER" id="PTHR12015">
    <property type="entry name" value="SMALL INDUCIBLE CYTOKINE A"/>
    <property type="match status" value="1"/>
</dbReference>
<dbReference type="SUPFAM" id="SSF54117">
    <property type="entry name" value="Interleukin 8-like chemokines"/>
    <property type="match status" value="1"/>
</dbReference>
<dbReference type="Proteomes" id="UP000242638">
    <property type="component" value="Unassembled WGS sequence"/>
</dbReference>
<evidence type="ECO:0000313" key="5">
    <source>
        <dbReference type="Proteomes" id="UP000242638"/>
    </source>
</evidence>
<dbReference type="OrthoDB" id="8870994at2759"/>
<dbReference type="GO" id="GO:0008009">
    <property type="term" value="F:chemokine activity"/>
    <property type="evidence" value="ECO:0007669"/>
    <property type="project" value="InterPro"/>
</dbReference>
<dbReference type="Gene3D" id="2.40.50.40">
    <property type="match status" value="1"/>
</dbReference>
<dbReference type="OMA" id="SMKVTVM"/>
<evidence type="ECO:0000259" key="3">
    <source>
        <dbReference type="SMART" id="SM00199"/>
    </source>
</evidence>
<proteinExistence type="predicted"/>
<protein>
    <submittedName>
        <fullName evidence="4">C-C motif chemokine 20-like</fullName>
    </submittedName>
</protein>
<evidence type="ECO:0000256" key="1">
    <source>
        <dbReference type="ARBA" id="ARBA00022514"/>
    </source>
</evidence>
<evidence type="ECO:0000313" key="4">
    <source>
        <dbReference type="Ensembl" id="ENSPREP00000023723.1"/>
    </source>
</evidence>
<dbReference type="AlphaFoldDB" id="A0A3P9PPV9"/>
<dbReference type="SMART" id="SM00199">
    <property type="entry name" value="SCY"/>
    <property type="match status" value="1"/>
</dbReference>
<dbReference type="InterPro" id="IPR036048">
    <property type="entry name" value="Interleukin_8-like_sf"/>
</dbReference>
<dbReference type="STRING" id="8081.ENSPREP00000023723"/>
<dbReference type="InterPro" id="IPR039809">
    <property type="entry name" value="Chemokine_b/g/d"/>
</dbReference>
<feature type="domain" description="Chemokine interleukin-8-like" evidence="3">
    <location>
        <begin position="28"/>
        <end position="87"/>
    </location>
</feature>
<reference evidence="5" key="1">
    <citation type="submission" date="2013-11" db="EMBL/GenBank/DDBJ databases">
        <title>The genomic landscape of the Guanapo guppy.</title>
        <authorList>
            <person name="Kuenstner A."/>
            <person name="Dreyer C."/>
        </authorList>
    </citation>
    <scope>NUCLEOTIDE SEQUENCE</scope>
    <source>
        <strain evidence="5">Guanapo</strain>
    </source>
</reference>
<reference evidence="4" key="2">
    <citation type="submission" date="2025-08" db="UniProtKB">
        <authorList>
            <consortium name="Ensembl"/>
        </authorList>
    </citation>
    <scope>IDENTIFICATION</scope>
    <source>
        <strain evidence="4">Guanapo</strain>
    </source>
</reference>
<dbReference type="Bgee" id="ENSPREG00000016013">
    <property type="expression patterns" value="Expressed in caudal fin and 1 other cell type or tissue"/>
</dbReference>
<keyword evidence="2" id="KW-0732">Signal</keyword>
<sequence>MVSMKVTVMVVTLLTLCVLATNTHAALYTNCCRRYQLGKPRFSDIKGFSVQKKTELCSINAIIFHTKKGKKCADPALEWVLDYVSRIEYEAQKVHKNSQGRKK</sequence>
<dbReference type="GeneTree" id="ENSGT00940000177308"/>
<dbReference type="GO" id="GO:0005615">
    <property type="term" value="C:extracellular space"/>
    <property type="evidence" value="ECO:0007669"/>
    <property type="project" value="UniProtKB-KW"/>
</dbReference>
<dbReference type="InterPro" id="IPR001811">
    <property type="entry name" value="Chemokine_IL8-like_dom"/>
</dbReference>
<dbReference type="CDD" id="cd00169">
    <property type="entry name" value="Chemokine"/>
    <property type="match status" value="1"/>
</dbReference>
<keyword evidence="5" id="KW-1185">Reference proteome</keyword>
<dbReference type="PANTHER" id="PTHR12015:SF190">
    <property type="entry name" value="C-C MOTIF CHEMOKINE"/>
    <property type="match status" value="1"/>
</dbReference>
<dbReference type="Pfam" id="PF00048">
    <property type="entry name" value="IL8"/>
    <property type="match status" value="1"/>
</dbReference>
<accession>A0A3P9PPV9</accession>